<dbReference type="Proteomes" id="UP000176682">
    <property type="component" value="Unassembled WGS sequence"/>
</dbReference>
<protein>
    <submittedName>
        <fullName evidence="1">Uncharacterized protein</fullName>
    </submittedName>
</protein>
<sequence length="247" mass="26954">MYYSTHYEFKNMLENYGVNSYLPSGWTIADSIDKIRRAQRHIDSALGQSFTVLGTAMATAQASSSITIATNITTESRIGIQVYLTGADTDAAGTITVTGTSGGAANQSEDLVFTGASWHYTKAPYHTITVTASGLTCHVNVYKLEIPDIINELSGYMAGGLFFDILRARQNIDEDKENILAKKAGELIASLKSGKQIIIDQDGDAVILDKLLETFTAKTIDWKGEERVRQFTTYEDAENADQEEIGG</sequence>
<organism evidence="1 2">
    <name type="scientific">Candidatus Collierbacteria bacterium RIFOXYB1_FULL_49_13</name>
    <dbReference type="NCBI Taxonomy" id="1817728"/>
    <lineage>
        <taxon>Bacteria</taxon>
        <taxon>Candidatus Collieribacteriota</taxon>
    </lineage>
</organism>
<proteinExistence type="predicted"/>
<gene>
    <name evidence="1" type="ORF">A2368_01510</name>
</gene>
<dbReference type="AlphaFoldDB" id="A0A1F5FGJ8"/>
<name>A0A1F5FGJ8_9BACT</name>
<accession>A0A1F5FGJ8</accession>
<comment type="caution">
    <text evidence="1">The sequence shown here is derived from an EMBL/GenBank/DDBJ whole genome shotgun (WGS) entry which is preliminary data.</text>
</comment>
<reference evidence="1 2" key="1">
    <citation type="journal article" date="2016" name="Nat. Commun.">
        <title>Thousands of microbial genomes shed light on interconnected biogeochemical processes in an aquifer system.</title>
        <authorList>
            <person name="Anantharaman K."/>
            <person name="Brown C.T."/>
            <person name="Hug L.A."/>
            <person name="Sharon I."/>
            <person name="Castelle C.J."/>
            <person name="Probst A.J."/>
            <person name="Thomas B.C."/>
            <person name="Singh A."/>
            <person name="Wilkins M.J."/>
            <person name="Karaoz U."/>
            <person name="Brodie E.L."/>
            <person name="Williams K.H."/>
            <person name="Hubbard S.S."/>
            <person name="Banfield J.F."/>
        </authorList>
    </citation>
    <scope>NUCLEOTIDE SEQUENCE [LARGE SCALE GENOMIC DNA]</scope>
</reference>
<evidence type="ECO:0000313" key="2">
    <source>
        <dbReference type="Proteomes" id="UP000176682"/>
    </source>
</evidence>
<dbReference type="EMBL" id="MFAM01000035">
    <property type="protein sequence ID" value="OGD78798.1"/>
    <property type="molecule type" value="Genomic_DNA"/>
</dbReference>
<evidence type="ECO:0000313" key="1">
    <source>
        <dbReference type="EMBL" id="OGD78798.1"/>
    </source>
</evidence>